<dbReference type="PROSITE" id="PS50053">
    <property type="entry name" value="UBIQUITIN_2"/>
    <property type="match status" value="1"/>
</dbReference>
<evidence type="ECO:0000256" key="1">
    <source>
        <dbReference type="SAM" id="MobiDB-lite"/>
    </source>
</evidence>
<dbReference type="InterPro" id="IPR032752">
    <property type="entry name" value="DC-UbP/UBTD2_N"/>
</dbReference>
<feature type="region of interest" description="Disordered" evidence="1">
    <location>
        <begin position="139"/>
        <end position="162"/>
    </location>
</feature>
<feature type="domain" description="Ubiquitin-like" evidence="2">
    <location>
        <begin position="297"/>
        <end position="371"/>
    </location>
</feature>
<feature type="compositionally biased region" description="Polar residues" evidence="1">
    <location>
        <begin position="19"/>
        <end position="37"/>
    </location>
</feature>
<evidence type="ECO:0000259" key="2">
    <source>
        <dbReference type="PROSITE" id="PS50053"/>
    </source>
</evidence>
<dbReference type="CDD" id="cd17039">
    <property type="entry name" value="Ubl_ubiquitin_like"/>
    <property type="match status" value="1"/>
</dbReference>
<organism evidence="3 4">
    <name type="scientific">Lophium mytilinum</name>
    <dbReference type="NCBI Taxonomy" id="390894"/>
    <lineage>
        <taxon>Eukaryota</taxon>
        <taxon>Fungi</taxon>
        <taxon>Dikarya</taxon>
        <taxon>Ascomycota</taxon>
        <taxon>Pezizomycotina</taxon>
        <taxon>Dothideomycetes</taxon>
        <taxon>Pleosporomycetidae</taxon>
        <taxon>Mytilinidiales</taxon>
        <taxon>Mytilinidiaceae</taxon>
        <taxon>Lophium</taxon>
    </lineage>
</organism>
<evidence type="ECO:0000313" key="3">
    <source>
        <dbReference type="EMBL" id="KAF2496089.1"/>
    </source>
</evidence>
<accession>A0A6A6QV90</accession>
<dbReference type="OrthoDB" id="1640476at2759"/>
<dbReference type="Pfam" id="PF16455">
    <property type="entry name" value="UBD"/>
    <property type="match status" value="1"/>
</dbReference>
<dbReference type="InterPro" id="IPR039869">
    <property type="entry name" value="UBTD1/2"/>
</dbReference>
<evidence type="ECO:0000313" key="4">
    <source>
        <dbReference type="Proteomes" id="UP000799750"/>
    </source>
</evidence>
<proteinExistence type="predicted"/>
<keyword evidence="4" id="KW-1185">Reference proteome</keyword>
<dbReference type="InterPro" id="IPR038169">
    <property type="entry name" value="DC-UbP/UBTD2_N_sf"/>
</dbReference>
<protein>
    <recommendedName>
        <fullName evidence="2">Ubiquitin-like domain-containing protein</fullName>
    </recommendedName>
</protein>
<dbReference type="AlphaFoldDB" id="A0A6A6QV90"/>
<reference evidence="3" key="1">
    <citation type="journal article" date="2020" name="Stud. Mycol.">
        <title>101 Dothideomycetes genomes: a test case for predicting lifestyles and emergence of pathogens.</title>
        <authorList>
            <person name="Haridas S."/>
            <person name="Albert R."/>
            <person name="Binder M."/>
            <person name="Bloem J."/>
            <person name="Labutti K."/>
            <person name="Salamov A."/>
            <person name="Andreopoulos B."/>
            <person name="Baker S."/>
            <person name="Barry K."/>
            <person name="Bills G."/>
            <person name="Bluhm B."/>
            <person name="Cannon C."/>
            <person name="Castanera R."/>
            <person name="Culley D."/>
            <person name="Daum C."/>
            <person name="Ezra D."/>
            <person name="Gonzalez J."/>
            <person name="Henrissat B."/>
            <person name="Kuo A."/>
            <person name="Liang C."/>
            <person name="Lipzen A."/>
            <person name="Lutzoni F."/>
            <person name="Magnuson J."/>
            <person name="Mondo S."/>
            <person name="Nolan M."/>
            <person name="Ohm R."/>
            <person name="Pangilinan J."/>
            <person name="Park H.-J."/>
            <person name="Ramirez L."/>
            <person name="Alfaro M."/>
            <person name="Sun H."/>
            <person name="Tritt A."/>
            <person name="Yoshinaga Y."/>
            <person name="Zwiers L.-H."/>
            <person name="Turgeon B."/>
            <person name="Goodwin S."/>
            <person name="Spatafora J."/>
            <person name="Crous P."/>
            <person name="Grigoriev I."/>
        </authorList>
    </citation>
    <scope>NUCLEOTIDE SEQUENCE</scope>
    <source>
        <strain evidence="3">CBS 269.34</strain>
    </source>
</reference>
<name>A0A6A6QV90_9PEZI</name>
<feature type="compositionally biased region" description="Low complexity" evidence="1">
    <location>
        <begin position="150"/>
        <end position="161"/>
    </location>
</feature>
<dbReference type="SUPFAM" id="SSF54236">
    <property type="entry name" value="Ubiquitin-like"/>
    <property type="match status" value="1"/>
</dbReference>
<feature type="region of interest" description="Disordered" evidence="1">
    <location>
        <begin position="244"/>
        <end position="263"/>
    </location>
</feature>
<dbReference type="EMBL" id="MU004188">
    <property type="protein sequence ID" value="KAF2496089.1"/>
    <property type="molecule type" value="Genomic_DNA"/>
</dbReference>
<sequence>MASSVLNYLLPSCDPPQCASGSSHAFETSQSTANRGPQCQGCCFSSDRSPANSPYIPPTAATAPDASDRNITVSSPPHPASLLSHANTTPRASHASHHHHHTPPSTASKSVAPNHPLRPLLAGQRCDLPASLGQEQALIDQSNGRHHTRPTPLTSSTSTRWTRTRLERERRDFFDTRVTGNPEIWALVRTVVELIRAGQVREAQGVLDAGGCTCPTGEVWRGLFDEKGEFYKVPEWVVVEPSGLVEERGDGKDSRSGTDDEFDDEDAVVEKVDKGKGRAVEGDVLPGVVVADKGAILKVRARLSDRGTDVSIKIGSEERVGLLVRRIREVADIEPHTRLKIAYMGKILHDHESLASQGWRDKDVVNALVFQ</sequence>
<dbReference type="Gene3D" id="1.20.225.20">
    <property type="entry name" value="Ub domain-containing protein, DC-UbP/UBTD2, N-terminal domain"/>
    <property type="match status" value="1"/>
</dbReference>
<feature type="compositionally biased region" description="Basic and acidic residues" evidence="1">
    <location>
        <begin position="245"/>
        <end position="258"/>
    </location>
</feature>
<feature type="region of interest" description="Disordered" evidence="1">
    <location>
        <begin position="53"/>
        <end position="121"/>
    </location>
</feature>
<dbReference type="PANTHER" id="PTHR13609">
    <property type="entry name" value="UBIQUITIN DOMAIN CONTAINING 1 PROTEIN-RELATED"/>
    <property type="match status" value="1"/>
</dbReference>
<dbReference type="InterPro" id="IPR029071">
    <property type="entry name" value="Ubiquitin-like_domsf"/>
</dbReference>
<feature type="region of interest" description="Disordered" evidence="1">
    <location>
        <begin position="19"/>
        <end position="39"/>
    </location>
</feature>
<dbReference type="Proteomes" id="UP000799750">
    <property type="component" value="Unassembled WGS sequence"/>
</dbReference>
<feature type="compositionally biased region" description="Low complexity" evidence="1">
    <location>
        <begin position="80"/>
        <end position="93"/>
    </location>
</feature>
<dbReference type="InterPro" id="IPR000626">
    <property type="entry name" value="Ubiquitin-like_dom"/>
</dbReference>
<gene>
    <name evidence="3" type="ORF">BU16DRAFT_538681</name>
</gene>